<dbReference type="Gene3D" id="1.20.1250.20">
    <property type="entry name" value="MFS general substrate transporter like domains"/>
    <property type="match status" value="1"/>
</dbReference>
<feature type="compositionally biased region" description="Polar residues" evidence="6">
    <location>
        <begin position="32"/>
        <end position="41"/>
    </location>
</feature>
<sequence length="638" mass="70441">MAAQSQMELGSLPALPKLHDPKRSVIEGNNAEEGSNFTSDGRGTKVPVESILAFDHRNQGEKDVEGSFDHSSKGGWKTMPFIIGNEACEKLATLGLSSNLIVYLTSKFHMPSVTASYVINVWLGSANLTPLLGAFLSDSYIGRYWTISLGCMASVIGMGVLSLTAIFPQFRPPPCNVNAGTPCRLATGGQNALLYSSFTVMAIGAGGIRPCSVAFGADQFDYTSEKGKRSIQSFFNWYYFSFTISMMVALTIIVYIQDNVSWSWGLVIPTSLMFLSVTSFLLGAKLYVRVRPEGSSLTSFLQVLVGAVRKRHLSLPSQISDYHDPPHIGVLKSRMALTDQFMFLNKASIKIPDDFKEDGSVAFPWRLCSLQQVEELKSVIRIAPIWSSTISIFVCLAQLNTLSVLQAQMMDRHVGKHFQIPAGSFGIFTMLAFTLFLPIYDRFIVPFSRRMTKNGKGITLLQRMGIGMALAVISMVFAATAERKRRNVALSHGFMEQTRDGITMSALWLVPQYSVAGLAEAFSAIGQIEFLYSQFPENMRSIAGALFFLSMALGNYLSSLIVSIVHNTTGRPGHHNWLAQNLNMAKLDNFYWLIAGYGTLNLVYFLIIARWYRYKATVNDQTAKASITGQDKQISPPV</sequence>
<evidence type="ECO:0000256" key="3">
    <source>
        <dbReference type="ARBA" id="ARBA00022692"/>
    </source>
</evidence>
<dbReference type="InterPro" id="IPR036259">
    <property type="entry name" value="MFS_trans_sf"/>
</dbReference>
<reference evidence="8" key="1">
    <citation type="submission" date="2016-10" db="EMBL/GenBank/DDBJ databases">
        <title>Molecular fundamentals of nitrogen uptake and transport in trees.</title>
        <authorList>
            <person name="Castro-Rodriguez V."/>
            <person name="Canas R.A."/>
            <person name="de la Torre F."/>
            <person name="Pascual B."/>
            <person name="Avila C."/>
            <person name="Canovas F.M."/>
        </authorList>
    </citation>
    <scope>NUCLEOTIDE SEQUENCE</scope>
</reference>
<evidence type="ECO:0000256" key="6">
    <source>
        <dbReference type="SAM" id="MobiDB-lite"/>
    </source>
</evidence>
<dbReference type="Pfam" id="PF00854">
    <property type="entry name" value="PTR2"/>
    <property type="match status" value="1"/>
</dbReference>
<feature type="transmembrane region" description="Helical" evidence="7">
    <location>
        <begin position="544"/>
        <end position="565"/>
    </location>
</feature>
<dbReference type="EMBL" id="KX986723">
    <property type="protein sequence ID" value="AQX43140.1"/>
    <property type="molecule type" value="mRNA"/>
</dbReference>
<dbReference type="CDD" id="cd17416">
    <property type="entry name" value="MFS_NPF1_2"/>
    <property type="match status" value="1"/>
</dbReference>
<proteinExistence type="evidence at transcript level"/>
<name>A0A1S6YD85_PINPS</name>
<feature type="transmembrane region" description="Helical" evidence="7">
    <location>
        <begin position="590"/>
        <end position="612"/>
    </location>
</feature>
<comment type="subcellular location">
    <subcellularLocation>
        <location evidence="1">Membrane</location>
        <topology evidence="1">Multi-pass membrane protein</topology>
    </subcellularLocation>
</comment>
<dbReference type="SUPFAM" id="SSF103473">
    <property type="entry name" value="MFS general substrate transporter"/>
    <property type="match status" value="1"/>
</dbReference>
<evidence type="ECO:0000256" key="5">
    <source>
        <dbReference type="ARBA" id="ARBA00023136"/>
    </source>
</evidence>
<evidence type="ECO:0000313" key="8">
    <source>
        <dbReference type="EMBL" id="AQX43140.1"/>
    </source>
</evidence>
<keyword evidence="3 7" id="KW-0812">Transmembrane</keyword>
<protein>
    <submittedName>
        <fullName evidence="8">NPF family transporter</fullName>
    </submittedName>
</protein>
<dbReference type="GO" id="GO:0016020">
    <property type="term" value="C:membrane"/>
    <property type="evidence" value="ECO:0007669"/>
    <property type="project" value="UniProtKB-SubCell"/>
</dbReference>
<dbReference type="GO" id="GO:0022857">
    <property type="term" value="F:transmembrane transporter activity"/>
    <property type="evidence" value="ECO:0007669"/>
    <property type="project" value="InterPro"/>
</dbReference>
<dbReference type="InterPro" id="IPR000109">
    <property type="entry name" value="POT_fam"/>
</dbReference>
<feature type="region of interest" description="Disordered" evidence="6">
    <location>
        <begin position="1"/>
        <end position="44"/>
    </location>
</feature>
<feature type="transmembrane region" description="Helical" evidence="7">
    <location>
        <begin position="460"/>
        <end position="481"/>
    </location>
</feature>
<feature type="transmembrane region" description="Helical" evidence="7">
    <location>
        <begin position="379"/>
        <end position="399"/>
    </location>
</feature>
<evidence type="ECO:0000256" key="7">
    <source>
        <dbReference type="SAM" id="Phobius"/>
    </source>
</evidence>
<keyword evidence="4 7" id="KW-1133">Transmembrane helix</keyword>
<feature type="transmembrane region" description="Helical" evidence="7">
    <location>
        <begin position="237"/>
        <end position="256"/>
    </location>
</feature>
<feature type="transmembrane region" description="Helical" evidence="7">
    <location>
        <begin position="143"/>
        <end position="167"/>
    </location>
</feature>
<dbReference type="AlphaFoldDB" id="A0A1S6YD85"/>
<organism evidence="8">
    <name type="scientific">Pinus pinaster</name>
    <name type="common">Maritime pine</name>
    <dbReference type="NCBI Taxonomy" id="71647"/>
    <lineage>
        <taxon>Eukaryota</taxon>
        <taxon>Viridiplantae</taxon>
        <taxon>Streptophyta</taxon>
        <taxon>Embryophyta</taxon>
        <taxon>Tracheophyta</taxon>
        <taxon>Spermatophyta</taxon>
        <taxon>Pinopsida</taxon>
        <taxon>Pinidae</taxon>
        <taxon>Conifers I</taxon>
        <taxon>Pinales</taxon>
        <taxon>Pinaceae</taxon>
        <taxon>Pinus</taxon>
        <taxon>Pinus subgen. Pinus</taxon>
    </lineage>
</organism>
<keyword evidence="5 7" id="KW-0472">Membrane</keyword>
<evidence type="ECO:0000256" key="4">
    <source>
        <dbReference type="ARBA" id="ARBA00022989"/>
    </source>
</evidence>
<evidence type="ECO:0000256" key="1">
    <source>
        <dbReference type="ARBA" id="ARBA00004141"/>
    </source>
</evidence>
<gene>
    <name evidence="8" type="primary">NPF2.2</name>
</gene>
<comment type="similarity">
    <text evidence="2">Belongs to the major facilitator superfamily. Proton-dependent oligopeptide transporter (POT/PTR) (TC 2.A.17) family.</text>
</comment>
<dbReference type="PANTHER" id="PTHR11654">
    <property type="entry name" value="OLIGOPEPTIDE TRANSPORTER-RELATED"/>
    <property type="match status" value="1"/>
</dbReference>
<accession>A0A1S6YD85</accession>
<feature type="transmembrane region" description="Helical" evidence="7">
    <location>
        <begin position="262"/>
        <end position="282"/>
    </location>
</feature>
<feature type="transmembrane region" description="Helical" evidence="7">
    <location>
        <begin position="117"/>
        <end position="137"/>
    </location>
</feature>
<evidence type="ECO:0000256" key="2">
    <source>
        <dbReference type="ARBA" id="ARBA00005982"/>
    </source>
</evidence>
<feature type="transmembrane region" description="Helical" evidence="7">
    <location>
        <begin position="419"/>
        <end position="440"/>
    </location>
</feature>